<reference evidence="6 7" key="1">
    <citation type="journal article" date="2017" name="Int. J. Syst. Evol. Microbiol.">
        <title>Roseitalea porphyridii gen. nov., sp. nov., isolated from a red alga, and reclassification of Hoeflea suaedae Chung et al. 2013 as Pseudohoeflea suaedae gen. nov., comb. nov.</title>
        <authorList>
            <person name="Hyeon J.W."/>
            <person name="Jeong S.E."/>
            <person name="Baek K."/>
            <person name="Jeon C.O."/>
        </authorList>
    </citation>
    <scope>NUCLEOTIDE SEQUENCE [LARGE SCALE GENOMIC DNA]</scope>
    <source>
        <strain evidence="6 7">MA7-20</strain>
    </source>
</reference>
<keyword evidence="7" id="KW-1185">Reference proteome</keyword>
<dbReference type="PANTHER" id="PTHR44591:SF3">
    <property type="entry name" value="RESPONSE REGULATORY DOMAIN-CONTAINING PROTEIN"/>
    <property type="match status" value="1"/>
</dbReference>
<evidence type="ECO:0000256" key="1">
    <source>
        <dbReference type="ARBA" id="ARBA00022553"/>
    </source>
</evidence>
<sequence length="123" mass="13629">MSRCMIVEKSAVVRKVAKRILTADNRFVAEAATAGEALAMIEADMPDTIIVEVNPADMDLLDFLRAVRAMEAETRPVIIVAMIEMDLVQMTKAKRAGADDYLLKPFDRMQLLNRFEQVTAAAA</sequence>
<dbReference type="SUPFAM" id="SSF52172">
    <property type="entry name" value="CheY-like"/>
    <property type="match status" value="1"/>
</dbReference>
<dbReference type="KEGG" id="rpod:E0E05_14035"/>
<dbReference type="EMBL" id="CP036532">
    <property type="protein sequence ID" value="QBK31626.1"/>
    <property type="molecule type" value="Genomic_DNA"/>
</dbReference>
<dbReference type="GO" id="GO:0000160">
    <property type="term" value="P:phosphorelay signal transduction system"/>
    <property type="evidence" value="ECO:0007669"/>
    <property type="project" value="InterPro"/>
</dbReference>
<dbReference type="AlphaFoldDB" id="A0A4P6V4P8"/>
<evidence type="ECO:0000313" key="7">
    <source>
        <dbReference type="Proteomes" id="UP000293719"/>
    </source>
</evidence>
<proteinExistence type="predicted"/>
<evidence type="ECO:0000256" key="4">
    <source>
        <dbReference type="PROSITE-ProRule" id="PRU00169"/>
    </source>
</evidence>
<gene>
    <name evidence="6" type="ORF">E0E05_14035</name>
</gene>
<keyword evidence="2" id="KW-0805">Transcription regulation</keyword>
<feature type="domain" description="Response regulatory" evidence="5">
    <location>
        <begin position="3"/>
        <end position="119"/>
    </location>
</feature>
<dbReference type="InterPro" id="IPR011006">
    <property type="entry name" value="CheY-like_superfamily"/>
</dbReference>
<accession>A0A4P6V4P8</accession>
<name>A0A4P6V4P8_9HYPH</name>
<organism evidence="6 7">
    <name type="scientific">Roseitalea porphyridii</name>
    <dbReference type="NCBI Taxonomy" id="1852022"/>
    <lineage>
        <taxon>Bacteria</taxon>
        <taxon>Pseudomonadati</taxon>
        <taxon>Pseudomonadota</taxon>
        <taxon>Alphaproteobacteria</taxon>
        <taxon>Hyphomicrobiales</taxon>
        <taxon>Ahrensiaceae</taxon>
        <taxon>Roseitalea</taxon>
    </lineage>
</organism>
<dbReference type="OrthoDB" id="9800897at2"/>
<dbReference type="PANTHER" id="PTHR44591">
    <property type="entry name" value="STRESS RESPONSE REGULATOR PROTEIN 1"/>
    <property type="match status" value="1"/>
</dbReference>
<dbReference type="RefSeq" id="WP_131617286.1">
    <property type="nucleotide sequence ID" value="NZ_JAVJVH010000012.1"/>
</dbReference>
<dbReference type="InterPro" id="IPR001789">
    <property type="entry name" value="Sig_transdc_resp-reg_receiver"/>
</dbReference>
<evidence type="ECO:0000256" key="3">
    <source>
        <dbReference type="ARBA" id="ARBA00023163"/>
    </source>
</evidence>
<comment type="caution">
    <text evidence="4">Lacks conserved residue(s) required for the propagation of feature annotation.</text>
</comment>
<keyword evidence="3" id="KW-0804">Transcription</keyword>
<dbReference type="SMART" id="SM00448">
    <property type="entry name" value="REC"/>
    <property type="match status" value="1"/>
</dbReference>
<dbReference type="Gene3D" id="3.40.50.2300">
    <property type="match status" value="1"/>
</dbReference>
<protein>
    <submittedName>
        <fullName evidence="6">Response regulator</fullName>
    </submittedName>
</protein>
<evidence type="ECO:0000313" key="6">
    <source>
        <dbReference type="EMBL" id="QBK31626.1"/>
    </source>
</evidence>
<evidence type="ECO:0000256" key="2">
    <source>
        <dbReference type="ARBA" id="ARBA00023015"/>
    </source>
</evidence>
<dbReference type="Pfam" id="PF00072">
    <property type="entry name" value="Response_reg"/>
    <property type="match status" value="1"/>
</dbReference>
<dbReference type="Proteomes" id="UP000293719">
    <property type="component" value="Chromosome"/>
</dbReference>
<dbReference type="InterPro" id="IPR050595">
    <property type="entry name" value="Bact_response_regulator"/>
</dbReference>
<keyword evidence="1" id="KW-0597">Phosphoprotein</keyword>
<dbReference type="PROSITE" id="PS50110">
    <property type="entry name" value="RESPONSE_REGULATORY"/>
    <property type="match status" value="1"/>
</dbReference>
<evidence type="ECO:0000259" key="5">
    <source>
        <dbReference type="PROSITE" id="PS50110"/>
    </source>
</evidence>